<sequence length="34" mass="3778">MILSRGESDCTAWTLDTDSRFPDRKTCDTTAKVG</sequence>
<dbReference type="Proteomes" id="UP000013525">
    <property type="component" value="Unassembled WGS sequence"/>
</dbReference>
<evidence type="ECO:0000313" key="1">
    <source>
        <dbReference type="EMBL" id="EOM74355.1"/>
    </source>
</evidence>
<name>R7WGW6_9NOCA</name>
<dbReference type="AlphaFoldDB" id="R7WGW6"/>
<comment type="caution">
    <text evidence="1">The sequence shown here is derived from an EMBL/GenBank/DDBJ whole genome shotgun (WGS) entry which is preliminary data.</text>
</comment>
<accession>R7WGW6</accession>
<reference evidence="1 2" key="1">
    <citation type="journal article" date="2013" name="Genome Announc.">
        <title>Draft Genome Sequence of Rhodococcus rhodnii Strain LMG5362, a Symbiont of Rhodnius prolixus (Hemiptera, Reduviidae, Triatominae), the Principle Vector of Trypanosoma cruzi.</title>
        <authorList>
            <person name="Pachebat J.A."/>
            <person name="van Keulen G."/>
            <person name="Whitten M.M."/>
            <person name="Girdwood S."/>
            <person name="Del Sol R."/>
            <person name="Dyson P.J."/>
            <person name="Facey P.D."/>
        </authorList>
    </citation>
    <scope>NUCLEOTIDE SEQUENCE [LARGE SCALE GENOMIC DNA]</scope>
    <source>
        <strain evidence="1 2">LMG 5362</strain>
    </source>
</reference>
<evidence type="ECO:0000313" key="2">
    <source>
        <dbReference type="Proteomes" id="UP000013525"/>
    </source>
</evidence>
<dbReference type="EMBL" id="APMY01000132">
    <property type="protein sequence ID" value="EOM74355.1"/>
    <property type="molecule type" value="Genomic_DNA"/>
</dbReference>
<keyword evidence="2" id="KW-1185">Reference proteome</keyword>
<organism evidence="1 2">
    <name type="scientific">Rhodococcus rhodnii LMG 5362</name>
    <dbReference type="NCBI Taxonomy" id="1273125"/>
    <lineage>
        <taxon>Bacteria</taxon>
        <taxon>Bacillati</taxon>
        <taxon>Actinomycetota</taxon>
        <taxon>Actinomycetes</taxon>
        <taxon>Mycobacteriales</taxon>
        <taxon>Nocardiaceae</taxon>
        <taxon>Rhodococcus</taxon>
    </lineage>
</organism>
<protein>
    <submittedName>
        <fullName evidence="1">Uncharacterized protein</fullName>
    </submittedName>
</protein>
<proteinExistence type="predicted"/>
<gene>
    <name evidence="1" type="ORF">Rrhod_4353</name>
</gene>